<keyword evidence="6" id="KW-0540">Nuclease</keyword>
<dbReference type="InterPro" id="IPR001584">
    <property type="entry name" value="Integrase_cat-core"/>
</dbReference>
<name>A0A9Q3DXM3_9BASI</name>
<dbReference type="GO" id="GO:0004519">
    <property type="term" value="F:endonuclease activity"/>
    <property type="evidence" value="ECO:0007669"/>
    <property type="project" value="UniProtKB-KW"/>
</dbReference>
<dbReference type="PANTHER" id="PTHR42648:SF11">
    <property type="entry name" value="TRANSPOSON TY4-P GAG-POL POLYPROTEIN"/>
    <property type="match status" value="1"/>
</dbReference>
<evidence type="ECO:0000256" key="13">
    <source>
        <dbReference type="ARBA" id="ARBA00022842"/>
    </source>
</evidence>
<dbReference type="InterPro" id="IPR057670">
    <property type="entry name" value="SH3_retrovirus"/>
</dbReference>
<dbReference type="AlphaFoldDB" id="A0A9Q3DXM3"/>
<comment type="catalytic activity">
    <reaction evidence="21">
        <text>DNA(n) + a 2'-deoxyribonucleoside 5'-triphosphate = DNA(n+1) + diphosphate</text>
        <dbReference type="Rhea" id="RHEA:22508"/>
        <dbReference type="Rhea" id="RHEA-COMP:17339"/>
        <dbReference type="Rhea" id="RHEA-COMP:17340"/>
        <dbReference type="ChEBI" id="CHEBI:33019"/>
        <dbReference type="ChEBI" id="CHEBI:61560"/>
        <dbReference type="ChEBI" id="CHEBI:173112"/>
        <dbReference type="EC" id="2.7.7.49"/>
    </reaction>
</comment>
<evidence type="ECO:0000256" key="9">
    <source>
        <dbReference type="ARBA" id="ARBA00022750"/>
    </source>
</evidence>
<dbReference type="SUPFAM" id="SSF53098">
    <property type="entry name" value="Ribonuclease H-like"/>
    <property type="match status" value="1"/>
</dbReference>
<dbReference type="GO" id="GO:0005634">
    <property type="term" value="C:nucleus"/>
    <property type="evidence" value="ECO:0007669"/>
    <property type="project" value="UniProtKB-ARBA"/>
</dbReference>
<organism evidence="24 25">
    <name type="scientific">Austropuccinia psidii MF-1</name>
    <dbReference type="NCBI Taxonomy" id="1389203"/>
    <lineage>
        <taxon>Eukaryota</taxon>
        <taxon>Fungi</taxon>
        <taxon>Dikarya</taxon>
        <taxon>Basidiomycota</taxon>
        <taxon>Pucciniomycotina</taxon>
        <taxon>Pucciniomycetes</taxon>
        <taxon>Pucciniales</taxon>
        <taxon>Sphaerophragmiaceae</taxon>
        <taxon>Austropuccinia</taxon>
    </lineage>
</organism>
<keyword evidence="14" id="KW-0694">RNA-binding</keyword>
<evidence type="ECO:0000256" key="18">
    <source>
        <dbReference type="ARBA" id="ARBA00023113"/>
    </source>
</evidence>
<evidence type="ECO:0000313" key="24">
    <source>
        <dbReference type="EMBL" id="MBW0509778.1"/>
    </source>
</evidence>
<evidence type="ECO:0000256" key="7">
    <source>
        <dbReference type="ARBA" id="ARBA00022723"/>
    </source>
</evidence>
<keyword evidence="25" id="KW-1185">Reference proteome</keyword>
<keyword evidence="18" id="KW-0917">Virion maturation</keyword>
<keyword evidence="3" id="KW-1188">Viral release from host cell</keyword>
<dbReference type="InterPro" id="IPR012337">
    <property type="entry name" value="RNaseH-like_sf"/>
</dbReference>
<accession>A0A9Q3DXM3</accession>
<dbReference type="Pfam" id="PF07727">
    <property type="entry name" value="RVT_2"/>
    <property type="match status" value="1"/>
</dbReference>
<dbReference type="GO" id="GO:0032196">
    <property type="term" value="P:transposition"/>
    <property type="evidence" value="ECO:0007669"/>
    <property type="project" value="UniProtKB-KW"/>
</dbReference>
<reference evidence="24" key="1">
    <citation type="submission" date="2021-03" db="EMBL/GenBank/DDBJ databases">
        <title>Draft genome sequence of rust myrtle Austropuccinia psidii MF-1, a brazilian biotype.</title>
        <authorList>
            <person name="Quecine M.C."/>
            <person name="Pachon D.M.R."/>
            <person name="Bonatelli M.L."/>
            <person name="Correr F.H."/>
            <person name="Franceschini L.M."/>
            <person name="Leite T.F."/>
            <person name="Margarido G.R.A."/>
            <person name="Almeida C.A."/>
            <person name="Ferrarezi J.A."/>
            <person name="Labate C.A."/>
        </authorList>
    </citation>
    <scope>NUCLEOTIDE SEQUENCE</scope>
    <source>
        <strain evidence="24">MF-1</strain>
    </source>
</reference>
<dbReference type="GO" id="GO:0006508">
    <property type="term" value="P:proteolysis"/>
    <property type="evidence" value="ECO:0007669"/>
    <property type="project" value="UniProtKB-KW"/>
</dbReference>
<comment type="catalytic activity">
    <reaction evidence="22">
        <text>DNA(n) + a 2'-deoxyribonucleoside 5'-triphosphate = DNA(n+1) + diphosphate</text>
        <dbReference type="Rhea" id="RHEA:22508"/>
        <dbReference type="Rhea" id="RHEA-COMP:17339"/>
        <dbReference type="Rhea" id="RHEA-COMP:17340"/>
        <dbReference type="ChEBI" id="CHEBI:33019"/>
        <dbReference type="ChEBI" id="CHEBI:61560"/>
        <dbReference type="ChEBI" id="CHEBI:173112"/>
        <dbReference type="EC" id="2.7.7.7"/>
    </reaction>
</comment>
<dbReference type="InterPro" id="IPR036397">
    <property type="entry name" value="RNaseH_sf"/>
</dbReference>
<dbReference type="Gene3D" id="3.30.420.10">
    <property type="entry name" value="Ribonuclease H-like superfamily/Ribonuclease H"/>
    <property type="match status" value="1"/>
</dbReference>
<evidence type="ECO:0000256" key="17">
    <source>
        <dbReference type="ARBA" id="ARBA00022932"/>
    </source>
</evidence>
<dbReference type="Proteomes" id="UP000765509">
    <property type="component" value="Unassembled WGS sequence"/>
</dbReference>
<evidence type="ECO:0000256" key="21">
    <source>
        <dbReference type="ARBA" id="ARBA00048173"/>
    </source>
</evidence>
<keyword evidence="17" id="KW-0239">DNA-directed DNA polymerase</keyword>
<evidence type="ECO:0000256" key="15">
    <source>
        <dbReference type="ARBA" id="ARBA00022908"/>
    </source>
</evidence>
<keyword evidence="19" id="KW-0233">DNA recombination</keyword>
<evidence type="ECO:0000256" key="8">
    <source>
        <dbReference type="ARBA" id="ARBA00022741"/>
    </source>
</evidence>
<evidence type="ECO:0000256" key="2">
    <source>
        <dbReference type="ARBA" id="ARBA00022578"/>
    </source>
</evidence>
<evidence type="ECO:0000256" key="12">
    <source>
        <dbReference type="ARBA" id="ARBA00022840"/>
    </source>
</evidence>
<evidence type="ECO:0000256" key="20">
    <source>
        <dbReference type="ARBA" id="ARBA00023268"/>
    </source>
</evidence>
<evidence type="ECO:0000256" key="22">
    <source>
        <dbReference type="ARBA" id="ARBA00049244"/>
    </source>
</evidence>
<dbReference type="SUPFAM" id="SSF56672">
    <property type="entry name" value="DNA/RNA polymerases"/>
    <property type="match status" value="1"/>
</dbReference>
<dbReference type="GO" id="GO:0046872">
    <property type="term" value="F:metal ion binding"/>
    <property type="evidence" value="ECO:0007669"/>
    <property type="project" value="UniProtKB-KW"/>
</dbReference>
<dbReference type="GO" id="GO:0004190">
    <property type="term" value="F:aspartic-type endopeptidase activity"/>
    <property type="evidence" value="ECO:0007669"/>
    <property type="project" value="UniProtKB-KW"/>
</dbReference>
<keyword evidence="11" id="KW-0378">Hydrolase</keyword>
<keyword evidence="2" id="KW-0815">Transposition</keyword>
<evidence type="ECO:0000259" key="23">
    <source>
        <dbReference type="PROSITE" id="PS50994"/>
    </source>
</evidence>
<keyword evidence="16" id="KW-0695">RNA-directed DNA polymerase</keyword>
<keyword evidence="12" id="KW-0067">ATP-binding</keyword>
<keyword evidence="20" id="KW-0511">Multifunctional enzyme</keyword>
<dbReference type="InterPro" id="IPR039537">
    <property type="entry name" value="Retrotran_Ty1/copia-like"/>
</dbReference>
<evidence type="ECO:0000256" key="1">
    <source>
        <dbReference type="ARBA" id="ARBA00002180"/>
    </source>
</evidence>
<keyword evidence="4" id="KW-0645">Protease</keyword>
<evidence type="ECO:0000256" key="14">
    <source>
        <dbReference type="ARBA" id="ARBA00022884"/>
    </source>
</evidence>
<evidence type="ECO:0000256" key="11">
    <source>
        <dbReference type="ARBA" id="ARBA00022801"/>
    </source>
</evidence>
<feature type="domain" description="Integrase catalytic" evidence="23">
    <location>
        <begin position="382"/>
        <end position="478"/>
    </location>
</feature>
<comment type="caution">
    <text evidence="24">The sequence shown here is derived from an EMBL/GenBank/DDBJ whole genome shotgun (WGS) entry which is preliminary data.</text>
</comment>
<dbReference type="GO" id="GO:0003723">
    <property type="term" value="F:RNA binding"/>
    <property type="evidence" value="ECO:0007669"/>
    <property type="project" value="UniProtKB-KW"/>
</dbReference>
<dbReference type="InterPro" id="IPR054722">
    <property type="entry name" value="PolX-like_BBD"/>
</dbReference>
<keyword evidence="7" id="KW-0479">Metal-binding</keyword>
<evidence type="ECO:0000256" key="4">
    <source>
        <dbReference type="ARBA" id="ARBA00022670"/>
    </source>
</evidence>
<dbReference type="InterPro" id="IPR013103">
    <property type="entry name" value="RVT_2"/>
</dbReference>
<comment type="function">
    <text evidence="1">The aspartyl protease (PR) mediates the proteolytic cleavages of the Gag and Gag-Pol polyproteins after assembly of the VLP.</text>
</comment>
<keyword evidence="17" id="KW-0808">Transferase</keyword>
<keyword evidence="13" id="KW-0460">Magnesium</keyword>
<keyword evidence="5" id="KW-0548">Nucleotidyltransferase</keyword>
<dbReference type="Pfam" id="PF25597">
    <property type="entry name" value="SH3_retrovirus"/>
    <property type="match status" value="1"/>
</dbReference>
<evidence type="ECO:0000256" key="6">
    <source>
        <dbReference type="ARBA" id="ARBA00022722"/>
    </source>
</evidence>
<evidence type="ECO:0000313" key="25">
    <source>
        <dbReference type="Proteomes" id="UP000765509"/>
    </source>
</evidence>
<proteinExistence type="predicted"/>
<dbReference type="GO" id="GO:0015074">
    <property type="term" value="P:DNA integration"/>
    <property type="evidence" value="ECO:0007669"/>
    <property type="project" value="UniProtKB-KW"/>
</dbReference>
<evidence type="ECO:0000256" key="19">
    <source>
        <dbReference type="ARBA" id="ARBA00023172"/>
    </source>
</evidence>
<evidence type="ECO:0000256" key="5">
    <source>
        <dbReference type="ARBA" id="ARBA00022695"/>
    </source>
</evidence>
<keyword evidence="8" id="KW-0547">Nucleotide-binding</keyword>
<dbReference type="OrthoDB" id="5598729at2759"/>
<dbReference type="Pfam" id="PF22936">
    <property type="entry name" value="Pol_BBD"/>
    <property type="match status" value="1"/>
</dbReference>
<dbReference type="InterPro" id="IPR043502">
    <property type="entry name" value="DNA/RNA_pol_sf"/>
</dbReference>
<dbReference type="PROSITE" id="PS50994">
    <property type="entry name" value="INTEGRASE"/>
    <property type="match status" value="1"/>
</dbReference>
<keyword evidence="10" id="KW-0255">Endonuclease</keyword>
<dbReference type="GO" id="GO:0005524">
    <property type="term" value="F:ATP binding"/>
    <property type="evidence" value="ECO:0007669"/>
    <property type="project" value="UniProtKB-KW"/>
</dbReference>
<evidence type="ECO:0000256" key="3">
    <source>
        <dbReference type="ARBA" id="ARBA00022612"/>
    </source>
</evidence>
<keyword evidence="15" id="KW-0229">DNA integration</keyword>
<dbReference type="GO" id="GO:0006310">
    <property type="term" value="P:DNA recombination"/>
    <property type="evidence" value="ECO:0007669"/>
    <property type="project" value="UniProtKB-KW"/>
</dbReference>
<dbReference type="PANTHER" id="PTHR42648">
    <property type="entry name" value="TRANSPOSASE, PUTATIVE-RELATED"/>
    <property type="match status" value="1"/>
</dbReference>
<keyword evidence="9" id="KW-0064">Aspartyl protease</keyword>
<evidence type="ECO:0000256" key="16">
    <source>
        <dbReference type="ARBA" id="ARBA00022918"/>
    </source>
</evidence>
<dbReference type="GO" id="GO:0003964">
    <property type="term" value="F:RNA-directed DNA polymerase activity"/>
    <property type="evidence" value="ECO:0007669"/>
    <property type="project" value="UniProtKB-KW"/>
</dbReference>
<protein>
    <recommendedName>
        <fullName evidence="23">Integrase catalytic domain-containing protein</fullName>
    </recommendedName>
</protein>
<evidence type="ECO:0000256" key="10">
    <source>
        <dbReference type="ARBA" id="ARBA00022759"/>
    </source>
</evidence>
<dbReference type="EMBL" id="AVOT02021143">
    <property type="protein sequence ID" value="MBW0509778.1"/>
    <property type="molecule type" value="Genomic_DNA"/>
</dbReference>
<gene>
    <name evidence="24" type="ORF">O181_049493</name>
</gene>
<sequence>MDSRTFAALVTSEDITQNCYLLWSKVNERFASSSFNSKARVWSKFQKLTYENNLKEFIASTRKCLSDIASVSIAVEDEILAFLILTKLPEEFHSLIEKVTLNADTQGNPDAILNVLHEAALKEEALSTESTKVLALNKENFTSKIVHYCINGRHNPLVATHDPDKCWQLHPELKPEGKRKDKEQKANFTIARALFTKNSRIYNSTITEVLDTGASNQMFNNKHFFENLQQDVQTHVATGCDKSILVSKGQGLAKIFDKLGNLWLLPNSLYVPELTTNLLALSAIAKSETRIKRTTSQFEIYLDNYCNPSFIFPTSSSVLKTQINLSTSHCLNTYKKENGNIWHKWIGHMNKHDMKKLINTTEVSNICNECIKAKNFQDIKIKKITTDGGGEFVNKSFKNHCIEYGISHMISPPYTPQHSPFSERSNRSVLKKARCILLQSNMPLKYWAEAVSTATFLCNLIPKHEDHVAPHEIWYKSKPPLEKLKPFGCQAWVKIPKNLISNKFAPKAWDGILLGYENDASSYWILRTYNQKIIVSKHVIFDEEKFPLLPSHHQNDNEIFNAFPGLIQTSEEESLDDQPEDDSHDIELIPTDDEDEDSFVDSLEQQPQRIRVIGPRHPTLISSEIDSENILPFRRRQARTNLIKQTYSNPKSFEEAMKSPNIDKWDLAIQKEILNINKLNVWTLRDKRINDHPITSTWIFKRKQDDSRKVIEYKARLCAHGFHQIAGLDYQNTFAPTGILSSLQTLISFATINNYKFHQMDIRSAFLNAPLQEEICLEIPQGVEGNKETHVLHLNKALYGLKQASLAWYKHLSDWLISSGFHCSLADPCVFWRKGEFPIWIYIHVDDLAIFGPNLDYFKKEIKEIFDMKDLREARLLLGIKVNHLQDGFSLDQEHYINELAKKYKINELTPSNTPLKPHLKLSKLSDKEHEEFNKLNINY</sequence>
<dbReference type="GO" id="GO:0003887">
    <property type="term" value="F:DNA-directed DNA polymerase activity"/>
    <property type="evidence" value="ECO:0007669"/>
    <property type="project" value="UniProtKB-KW"/>
</dbReference>